<evidence type="ECO:0000313" key="3">
    <source>
        <dbReference type="EMBL" id="EKG14207.1"/>
    </source>
</evidence>
<dbReference type="HOGENOM" id="CLU_375572_0_0_1"/>
<dbReference type="Pfam" id="PF06985">
    <property type="entry name" value="HET"/>
    <property type="match status" value="1"/>
</dbReference>
<dbReference type="eggNOG" id="ENOG502RZ77">
    <property type="taxonomic scope" value="Eukaryota"/>
</dbReference>
<dbReference type="STRING" id="1126212.K2RN04"/>
<gene>
    <name evidence="3" type="ORF">MPH_08582</name>
</gene>
<sequence length="792" mass="89822">MDAEYDPGAAGPPGESEHHGSSDASESTTSSWSLPRSAASSSPQRDQAAIIRRTKSLSELQMLKASEARTGPKPHPLQMIPRRTSFHGEDKNIPALQRELILGYDKDGIHTCHHCQKVSIHLRSSTSRFNPKSWFRTSAKGNLGVTYREARQAAIEGCPLFLSMDGSQISDPRVDIIHISKGRSLYSNIPEEFLDESVEYDLLRTGLLTAHAPRVDLPIGQRLYNAYWSLFCLDEAISSPQRWSRLRPEPFTDSENSWKTARLWLEACNKDHKCLRSKQNFMPLRLIQINSRDPLRRITVVHCTRAVHYAALSYCWGGSLRFKTTSHSLTSVQAGIPSEVLPQTIQDAVSVALELGLQYLWVDSLCIVQDDEDEMTDQIAQVAKIFEGAYITIAASQAARSSDGVLALRNPFSLVCRVKITHRNGENLKYGVGRPASHSFGKQPLASRAWTLQEIFLSRRILSFEHGHMHWYCLQDAKGNCSQPVFKFSMYGLNPGFDGKWLHGMRFSKIPSVFKRRTFPFFKFHRIELQSVSEWIEIVHEYSRRQLTYGSDKLLAISAVAEWFSRRAWGRYFAGVWEKDLLSQCIWEIDQSPMHSRYRTPGVPSWSWASVPNGLGWERDDIGPDATLVTACQVISAHVDLVSPNAPFGDVRGGELVLEGRMKLAVVDPRFSYAIIYDLLDGNALRKGRIVGKFKLDYTLQLEGKIPLSCLEILPFQKVRELDYRSLPKEKRLQKYIATALILGYDSRTGHYHRVGCFIESIPDPSAEDLEEVQFKENWWSTGWETKRVTIV</sequence>
<feature type="region of interest" description="Disordered" evidence="1">
    <location>
        <begin position="1"/>
        <end position="48"/>
    </location>
</feature>
<feature type="domain" description="Heterokaryon incompatibility" evidence="2">
    <location>
        <begin position="309"/>
        <end position="454"/>
    </location>
</feature>
<dbReference type="VEuPathDB" id="FungiDB:MPH_08582"/>
<dbReference type="Proteomes" id="UP000007129">
    <property type="component" value="Unassembled WGS sequence"/>
</dbReference>
<protein>
    <submittedName>
        <fullName evidence="3">Heterokaryon incompatibility</fullName>
    </submittedName>
</protein>
<dbReference type="AlphaFoldDB" id="K2RN04"/>
<dbReference type="EMBL" id="AHHD01000364">
    <property type="protein sequence ID" value="EKG14207.1"/>
    <property type="molecule type" value="Genomic_DNA"/>
</dbReference>
<comment type="caution">
    <text evidence="3">The sequence shown here is derived from an EMBL/GenBank/DDBJ whole genome shotgun (WGS) entry which is preliminary data.</text>
</comment>
<accession>K2RN04</accession>
<evidence type="ECO:0000313" key="4">
    <source>
        <dbReference type="Proteomes" id="UP000007129"/>
    </source>
</evidence>
<evidence type="ECO:0000259" key="2">
    <source>
        <dbReference type="Pfam" id="PF06985"/>
    </source>
</evidence>
<reference evidence="3 4" key="1">
    <citation type="journal article" date="2012" name="BMC Genomics">
        <title>Tools to kill: Genome of one of the most destructive plant pathogenic fungi Macrophomina phaseolina.</title>
        <authorList>
            <person name="Islam M.S."/>
            <person name="Haque M.S."/>
            <person name="Islam M.M."/>
            <person name="Emdad E.M."/>
            <person name="Halim A."/>
            <person name="Hossen Q.M.M."/>
            <person name="Hossain M.Z."/>
            <person name="Ahmed B."/>
            <person name="Rahim S."/>
            <person name="Rahman M.S."/>
            <person name="Alam M.M."/>
            <person name="Hou S."/>
            <person name="Wan X."/>
            <person name="Saito J.A."/>
            <person name="Alam M."/>
        </authorList>
    </citation>
    <scope>NUCLEOTIDE SEQUENCE [LARGE SCALE GENOMIC DNA]</scope>
    <source>
        <strain evidence="3 4">MS6</strain>
    </source>
</reference>
<dbReference type="InParanoid" id="K2RN04"/>
<dbReference type="PANTHER" id="PTHR33112:SF16">
    <property type="entry name" value="HETEROKARYON INCOMPATIBILITY DOMAIN-CONTAINING PROTEIN"/>
    <property type="match status" value="1"/>
</dbReference>
<dbReference type="PANTHER" id="PTHR33112">
    <property type="entry name" value="DOMAIN PROTEIN, PUTATIVE-RELATED"/>
    <property type="match status" value="1"/>
</dbReference>
<feature type="compositionally biased region" description="Low complexity" evidence="1">
    <location>
        <begin position="22"/>
        <end position="48"/>
    </location>
</feature>
<proteinExistence type="predicted"/>
<evidence type="ECO:0000256" key="1">
    <source>
        <dbReference type="SAM" id="MobiDB-lite"/>
    </source>
</evidence>
<name>K2RN04_MACPH</name>
<dbReference type="InterPro" id="IPR010730">
    <property type="entry name" value="HET"/>
</dbReference>
<organism evidence="3 4">
    <name type="scientific">Macrophomina phaseolina (strain MS6)</name>
    <name type="common">Charcoal rot fungus</name>
    <dbReference type="NCBI Taxonomy" id="1126212"/>
    <lineage>
        <taxon>Eukaryota</taxon>
        <taxon>Fungi</taxon>
        <taxon>Dikarya</taxon>
        <taxon>Ascomycota</taxon>
        <taxon>Pezizomycotina</taxon>
        <taxon>Dothideomycetes</taxon>
        <taxon>Dothideomycetes incertae sedis</taxon>
        <taxon>Botryosphaeriales</taxon>
        <taxon>Botryosphaeriaceae</taxon>
        <taxon>Macrophomina</taxon>
    </lineage>
</organism>
<dbReference type="OrthoDB" id="5125733at2759"/>